<keyword evidence="3" id="KW-1185">Reference proteome</keyword>
<feature type="compositionally biased region" description="Basic and acidic residues" evidence="1">
    <location>
        <begin position="142"/>
        <end position="153"/>
    </location>
</feature>
<reference evidence="2 3" key="1">
    <citation type="submission" date="2016-10" db="EMBL/GenBank/DDBJ databases">
        <title>Draft genome sequence of Coniochaeta ligniaria NRRL30616, a lignocellulolytic fungus for bioabatement of inhibitors in plant biomass hydrolysates.</title>
        <authorList>
            <consortium name="DOE Joint Genome Institute"/>
            <person name="Jimenez D.J."/>
            <person name="Hector R.E."/>
            <person name="Riley R."/>
            <person name="Sun H."/>
            <person name="Grigoriev I.V."/>
            <person name="Van Elsas J.D."/>
            <person name="Nichols N.N."/>
        </authorList>
    </citation>
    <scope>NUCLEOTIDE SEQUENCE [LARGE SCALE GENOMIC DNA]</scope>
    <source>
        <strain evidence="2 3">NRRL 30616</strain>
    </source>
</reference>
<gene>
    <name evidence="2" type="ORF">CONLIGDRAFT_459463</name>
</gene>
<dbReference type="InParanoid" id="A0A1J7IKT8"/>
<evidence type="ECO:0000313" key="3">
    <source>
        <dbReference type="Proteomes" id="UP000182658"/>
    </source>
</evidence>
<evidence type="ECO:0000313" key="2">
    <source>
        <dbReference type="EMBL" id="OIW28013.1"/>
    </source>
</evidence>
<evidence type="ECO:0000256" key="1">
    <source>
        <dbReference type="SAM" id="MobiDB-lite"/>
    </source>
</evidence>
<dbReference type="AlphaFoldDB" id="A0A1J7IKT8"/>
<name>A0A1J7IKT8_9PEZI</name>
<dbReference type="EMBL" id="KV875099">
    <property type="protein sequence ID" value="OIW28013.1"/>
    <property type="molecule type" value="Genomic_DNA"/>
</dbReference>
<feature type="region of interest" description="Disordered" evidence="1">
    <location>
        <begin position="122"/>
        <end position="160"/>
    </location>
</feature>
<sequence length="160" mass="18005">MRRTWIALRKAASIGGLSFKCPQRYLRYTHMLRSFVADVAARVRLQDPPDGFLCFIQVQVSSGRDLGYNLHAVVVCQMQTPRHALLVVGMDEHRLEFAMEEKKKGSDVTYAIYIANKKGKITEEHNRGRKGGETSSASPGIEARRTCWAEPRKSSAPRPS</sequence>
<accession>A0A1J7IKT8</accession>
<feature type="compositionally biased region" description="Basic and acidic residues" evidence="1">
    <location>
        <begin position="122"/>
        <end position="132"/>
    </location>
</feature>
<proteinExistence type="predicted"/>
<dbReference type="Proteomes" id="UP000182658">
    <property type="component" value="Unassembled WGS sequence"/>
</dbReference>
<organism evidence="2 3">
    <name type="scientific">Coniochaeta ligniaria NRRL 30616</name>
    <dbReference type="NCBI Taxonomy" id="1408157"/>
    <lineage>
        <taxon>Eukaryota</taxon>
        <taxon>Fungi</taxon>
        <taxon>Dikarya</taxon>
        <taxon>Ascomycota</taxon>
        <taxon>Pezizomycotina</taxon>
        <taxon>Sordariomycetes</taxon>
        <taxon>Sordariomycetidae</taxon>
        <taxon>Coniochaetales</taxon>
        <taxon>Coniochaetaceae</taxon>
        <taxon>Coniochaeta</taxon>
    </lineage>
</organism>
<protein>
    <submittedName>
        <fullName evidence="2">Uncharacterized protein</fullName>
    </submittedName>
</protein>